<sequence>MIDVGEVEAVKATGTGGFTLDEKQATDGLSNDVSFGISVKGKQVANVEPRATEEMEEVEECLKMEQEGMKFGYPKANLSLREYLWRYHKKNDDMLLCPRYSIRISRRVAEDYERWQQTKTERNWRKESQLQKVCGTV</sequence>
<accession>A0A9D4VLP1</accession>
<dbReference type="AlphaFoldDB" id="A0A9D4VLP1"/>
<comment type="caution">
    <text evidence="1">The sequence shown here is derived from an EMBL/GenBank/DDBJ whole genome shotgun (WGS) entry which is preliminary data.</text>
</comment>
<keyword evidence="2" id="KW-1185">Reference proteome</keyword>
<dbReference type="Gramene" id="Psat07G0269800-T1">
    <property type="protein sequence ID" value="KAI5386249.1"/>
    <property type="gene ID" value="KIW84_072698"/>
</dbReference>
<dbReference type="Proteomes" id="UP001058974">
    <property type="component" value="Chromosome 7"/>
</dbReference>
<proteinExistence type="predicted"/>
<gene>
    <name evidence="1" type="ORF">KIW84_072698</name>
</gene>
<name>A0A9D4VLP1_PEA</name>
<evidence type="ECO:0000313" key="1">
    <source>
        <dbReference type="EMBL" id="KAI5386249.1"/>
    </source>
</evidence>
<dbReference type="EMBL" id="JAMSHJ010000007">
    <property type="protein sequence ID" value="KAI5386249.1"/>
    <property type="molecule type" value="Genomic_DNA"/>
</dbReference>
<protein>
    <submittedName>
        <fullName evidence="1">Uncharacterized protein</fullName>
    </submittedName>
</protein>
<evidence type="ECO:0000313" key="2">
    <source>
        <dbReference type="Proteomes" id="UP001058974"/>
    </source>
</evidence>
<reference evidence="1 2" key="1">
    <citation type="journal article" date="2022" name="Nat. Genet.">
        <title>Improved pea reference genome and pan-genome highlight genomic features and evolutionary characteristics.</title>
        <authorList>
            <person name="Yang T."/>
            <person name="Liu R."/>
            <person name="Luo Y."/>
            <person name="Hu S."/>
            <person name="Wang D."/>
            <person name="Wang C."/>
            <person name="Pandey M.K."/>
            <person name="Ge S."/>
            <person name="Xu Q."/>
            <person name="Li N."/>
            <person name="Li G."/>
            <person name="Huang Y."/>
            <person name="Saxena R.K."/>
            <person name="Ji Y."/>
            <person name="Li M."/>
            <person name="Yan X."/>
            <person name="He Y."/>
            <person name="Liu Y."/>
            <person name="Wang X."/>
            <person name="Xiang C."/>
            <person name="Varshney R.K."/>
            <person name="Ding H."/>
            <person name="Gao S."/>
            <person name="Zong X."/>
        </authorList>
    </citation>
    <scope>NUCLEOTIDE SEQUENCE [LARGE SCALE GENOMIC DNA]</scope>
    <source>
        <strain evidence="1 2">cv. Zhongwan 6</strain>
    </source>
</reference>
<organism evidence="1 2">
    <name type="scientific">Pisum sativum</name>
    <name type="common">Garden pea</name>
    <name type="synonym">Lathyrus oleraceus</name>
    <dbReference type="NCBI Taxonomy" id="3888"/>
    <lineage>
        <taxon>Eukaryota</taxon>
        <taxon>Viridiplantae</taxon>
        <taxon>Streptophyta</taxon>
        <taxon>Embryophyta</taxon>
        <taxon>Tracheophyta</taxon>
        <taxon>Spermatophyta</taxon>
        <taxon>Magnoliopsida</taxon>
        <taxon>eudicotyledons</taxon>
        <taxon>Gunneridae</taxon>
        <taxon>Pentapetalae</taxon>
        <taxon>rosids</taxon>
        <taxon>fabids</taxon>
        <taxon>Fabales</taxon>
        <taxon>Fabaceae</taxon>
        <taxon>Papilionoideae</taxon>
        <taxon>50 kb inversion clade</taxon>
        <taxon>NPAAA clade</taxon>
        <taxon>Hologalegina</taxon>
        <taxon>IRL clade</taxon>
        <taxon>Fabeae</taxon>
        <taxon>Lathyrus</taxon>
    </lineage>
</organism>